<gene>
    <name evidence="4" type="ORF">LUCI_0602</name>
</gene>
<evidence type="ECO:0000256" key="2">
    <source>
        <dbReference type="ARBA" id="ARBA00023002"/>
    </source>
</evidence>
<dbReference type="SMART" id="SM00822">
    <property type="entry name" value="PKS_KR"/>
    <property type="match status" value="1"/>
</dbReference>
<evidence type="ECO:0000256" key="1">
    <source>
        <dbReference type="ARBA" id="ARBA00006484"/>
    </source>
</evidence>
<dbReference type="PANTHER" id="PTHR42879:SF2">
    <property type="entry name" value="3-OXOACYL-[ACYL-CARRIER-PROTEIN] REDUCTASE FABG"/>
    <property type="match status" value="1"/>
</dbReference>
<dbReference type="PROSITE" id="PS00061">
    <property type="entry name" value="ADH_SHORT"/>
    <property type="match status" value="1"/>
</dbReference>
<dbReference type="PRINTS" id="PR00080">
    <property type="entry name" value="SDRFAMILY"/>
</dbReference>
<dbReference type="GO" id="GO:0008206">
    <property type="term" value="P:bile acid metabolic process"/>
    <property type="evidence" value="ECO:0007669"/>
    <property type="project" value="UniProtKB-ARBA"/>
</dbReference>
<accession>A0A498R5C7</accession>
<name>A0A498R5C7_9FIRM</name>
<organism evidence="4 5">
    <name type="scientific">Lucifera butyrica</name>
    <dbReference type="NCBI Taxonomy" id="1351585"/>
    <lineage>
        <taxon>Bacteria</taxon>
        <taxon>Bacillati</taxon>
        <taxon>Bacillota</taxon>
        <taxon>Negativicutes</taxon>
        <taxon>Veillonellales</taxon>
        <taxon>Veillonellaceae</taxon>
        <taxon>Lucifera</taxon>
    </lineage>
</organism>
<dbReference type="SUPFAM" id="SSF51735">
    <property type="entry name" value="NAD(P)-binding Rossmann-fold domains"/>
    <property type="match status" value="1"/>
</dbReference>
<dbReference type="GO" id="GO:0016491">
    <property type="term" value="F:oxidoreductase activity"/>
    <property type="evidence" value="ECO:0007669"/>
    <property type="project" value="UniProtKB-KW"/>
</dbReference>
<dbReference type="PANTHER" id="PTHR42879">
    <property type="entry name" value="3-OXOACYL-(ACYL-CARRIER-PROTEIN) REDUCTASE"/>
    <property type="match status" value="1"/>
</dbReference>
<proteinExistence type="inferred from homology"/>
<feature type="domain" description="Ketoreductase" evidence="3">
    <location>
        <begin position="8"/>
        <end position="190"/>
    </location>
</feature>
<protein>
    <submittedName>
        <fullName evidence="4">Short-chain dehydrogenase/reductase sdr</fullName>
    </submittedName>
</protein>
<evidence type="ECO:0000313" key="5">
    <source>
        <dbReference type="Proteomes" id="UP000277811"/>
    </source>
</evidence>
<dbReference type="FunFam" id="3.40.50.720:FF:000084">
    <property type="entry name" value="Short-chain dehydrogenase reductase"/>
    <property type="match status" value="1"/>
</dbReference>
<keyword evidence="5" id="KW-1185">Reference proteome</keyword>
<dbReference type="InterPro" id="IPR020904">
    <property type="entry name" value="Sc_DH/Rdtase_CS"/>
</dbReference>
<dbReference type="InterPro" id="IPR002347">
    <property type="entry name" value="SDR_fam"/>
</dbReference>
<reference evidence="4 5" key="1">
    <citation type="submission" date="2018-06" db="EMBL/GenBank/DDBJ databases">
        <authorList>
            <person name="Strepis N."/>
        </authorList>
    </citation>
    <scope>NUCLEOTIDE SEQUENCE [LARGE SCALE GENOMIC DNA]</scope>
    <source>
        <strain evidence="4">LUCI</strain>
    </source>
</reference>
<dbReference type="NCBIfam" id="NF005559">
    <property type="entry name" value="PRK07231.1"/>
    <property type="match status" value="1"/>
</dbReference>
<dbReference type="Gene3D" id="3.40.50.720">
    <property type="entry name" value="NAD(P)-binding Rossmann-like Domain"/>
    <property type="match status" value="1"/>
</dbReference>
<comment type="similarity">
    <text evidence="1">Belongs to the short-chain dehydrogenases/reductases (SDR) family.</text>
</comment>
<dbReference type="InterPro" id="IPR057326">
    <property type="entry name" value="KR_dom"/>
</dbReference>
<keyword evidence="2" id="KW-0560">Oxidoreductase</keyword>
<sequence>MDRRFDGQVALVTGGTSGIGLATAAGLLKGGARVVIAGRSREKGRAAVEKLQQLGSSVLYMPGDVSRVADCEGLVNGAAACFGKLDVVVNSAGYYEEKLIAEMSEPEYERMMDINLKGTYFVAKYAAAVLRRSGGGAIINVASDAALTGNLQCTAYCAAKGAVTAFTKALALELSPYQIRVNCVCPGDVKTPLLAEQAARTADPAGYLRAMTSLYPLGRVAEPEEVANVICFLASGEASFVTGAIWTVDGGLTAC</sequence>
<dbReference type="AlphaFoldDB" id="A0A498R5C7"/>
<dbReference type="CDD" id="cd05233">
    <property type="entry name" value="SDR_c"/>
    <property type="match status" value="1"/>
</dbReference>
<dbReference type="InterPro" id="IPR050259">
    <property type="entry name" value="SDR"/>
</dbReference>
<dbReference type="PRINTS" id="PR00081">
    <property type="entry name" value="GDHRDH"/>
</dbReference>
<dbReference type="InterPro" id="IPR036291">
    <property type="entry name" value="NAD(P)-bd_dom_sf"/>
</dbReference>
<dbReference type="EMBL" id="UPPP01000055">
    <property type="protein sequence ID" value="VBB05393.1"/>
    <property type="molecule type" value="Genomic_DNA"/>
</dbReference>
<dbReference type="Proteomes" id="UP000277811">
    <property type="component" value="Unassembled WGS sequence"/>
</dbReference>
<dbReference type="Pfam" id="PF13561">
    <property type="entry name" value="adh_short_C2"/>
    <property type="match status" value="1"/>
</dbReference>
<evidence type="ECO:0000259" key="3">
    <source>
        <dbReference type="SMART" id="SM00822"/>
    </source>
</evidence>
<dbReference type="OrthoDB" id="9803333at2"/>
<dbReference type="RefSeq" id="WP_122626383.1">
    <property type="nucleotide sequence ID" value="NZ_UPPP01000055.1"/>
</dbReference>
<evidence type="ECO:0000313" key="4">
    <source>
        <dbReference type="EMBL" id="VBB05393.1"/>
    </source>
</evidence>